<evidence type="ECO:0000256" key="4">
    <source>
        <dbReference type="ARBA" id="ARBA00022741"/>
    </source>
</evidence>
<name>A0AAW9SU37_CORAY</name>
<evidence type="ECO:0000256" key="5">
    <source>
        <dbReference type="ARBA" id="ARBA00022777"/>
    </source>
</evidence>
<dbReference type="InterPro" id="IPR011009">
    <property type="entry name" value="Kinase-like_dom_sf"/>
</dbReference>
<feature type="domain" description="Protein kinase" evidence="7">
    <location>
        <begin position="14"/>
        <end position="276"/>
    </location>
</feature>
<accession>A0AAW9SU37</accession>
<dbReference type="SUPFAM" id="SSF56112">
    <property type="entry name" value="Protein kinase-like (PK-like)"/>
    <property type="match status" value="1"/>
</dbReference>
<keyword evidence="5 8" id="KW-0418">Kinase</keyword>
<dbReference type="PROSITE" id="PS50011">
    <property type="entry name" value="PROTEIN_KINASE_DOM"/>
    <property type="match status" value="1"/>
</dbReference>
<dbReference type="RefSeq" id="WP_284826349.1">
    <property type="nucleotide sequence ID" value="NZ_JASOOY020000031.1"/>
</dbReference>
<evidence type="ECO:0000256" key="3">
    <source>
        <dbReference type="ARBA" id="ARBA00022679"/>
    </source>
</evidence>
<dbReference type="EMBL" id="JASOOY020000031">
    <property type="protein sequence ID" value="MEO3717688.1"/>
    <property type="molecule type" value="Genomic_DNA"/>
</dbReference>
<reference evidence="8" key="2">
    <citation type="submission" date="2024-05" db="EMBL/GenBank/DDBJ databases">
        <authorList>
            <person name="Wolfe A."/>
        </authorList>
    </citation>
    <scope>NUCLEOTIDE SEQUENCE</scope>
    <source>
        <strain evidence="8">UMB1064</strain>
    </source>
</reference>
<evidence type="ECO:0000313" key="8">
    <source>
        <dbReference type="EMBL" id="MEO3717688.1"/>
    </source>
</evidence>
<keyword evidence="3 8" id="KW-0808">Transferase</keyword>
<dbReference type="GO" id="GO:0005524">
    <property type="term" value="F:ATP binding"/>
    <property type="evidence" value="ECO:0007669"/>
    <property type="project" value="UniProtKB-KW"/>
</dbReference>
<dbReference type="Gene3D" id="1.10.510.10">
    <property type="entry name" value="Transferase(Phosphotransferase) domain 1"/>
    <property type="match status" value="1"/>
</dbReference>
<dbReference type="EC" id="2.7.11.1" evidence="1"/>
<dbReference type="InterPro" id="IPR008271">
    <property type="entry name" value="Ser/Thr_kinase_AS"/>
</dbReference>
<dbReference type="Pfam" id="PF00069">
    <property type="entry name" value="Pkinase"/>
    <property type="match status" value="1"/>
</dbReference>
<gene>
    <name evidence="8" type="ORF">QP460_008805</name>
</gene>
<dbReference type="PANTHER" id="PTHR43289:SF6">
    <property type="entry name" value="SERINE_THREONINE-PROTEIN KINASE NEKL-3"/>
    <property type="match status" value="1"/>
</dbReference>
<dbReference type="Proteomes" id="UP001223646">
    <property type="component" value="Unassembled WGS sequence"/>
</dbReference>
<evidence type="ECO:0000256" key="2">
    <source>
        <dbReference type="ARBA" id="ARBA00022527"/>
    </source>
</evidence>
<evidence type="ECO:0000313" key="9">
    <source>
        <dbReference type="Proteomes" id="UP001223646"/>
    </source>
</evidence>
<keyword evidence="4" id="KW-0547">Nucleotide-binding</keyword>
<dbReference type="CDD" id="cd14014">
    <property type="entry name" value="STKc_PknB_like"/>
    <property type="match status" value="1"/>
</dbReference>
<dbReference type="InterPro" id="IPR000719">
    <property type="entry name" value="Prot_kinase_dom"/>
</dbReference>
<dbReference type="Gene3D" id="3.30.200.20">
    <property type="entry name" value="Phosphorylase Kinase, domain 1"/>
    <property type="match status" value="1"/>
</dbReference>
<organism evidence="8 9">
    <name type="scientific">Corynebacterium amycolatum</name>
    <dbReference type="NCBI Taxonomy" id="43765"/>
    <lineage>
        <taxon>Bacteria</taxon>
        <taxon>Bacillati</taxon>
        <taxon>Actinomycetota</taxon>
        <taxon>Actinomycetes</taxon>
        <taxon>Mycobacteriales</taxon>
        <taxon>Corynebacteriaceae</taxon>
        <taxon>Corynebacterium</taxon>
    </lineage>
</organism>
<dbReference type="SMART" id="SM00220">
    <property type="entry name" value="S_TKc"/>
    <property type="match status" value="1"/>
</dbReference>
<dbReference type="AlphaFoldDB" id="A0AAW9SU37"/>
<comment type="caution">
    <text evidence="8">The sequence shown here is derived from an EMBL/GenBank/DDBJ whole genome shotgun (WGS) entry which is preliminary data.</text>
</comment>
<keyword evidence="2" id="KW-0723">Serine/threonine-protein kinase</keyword>
<protein>
    <recommendedName>
        <fullName evidence="1">non-specific serine/threonine protein kinase</fullName>
        <ecNumber evidence="1">2.7.11.1</ecNumber>
    </recommendedName>
</protein>
<evidence type="ECO:0000256" key="1">
    <source>
        <dbReference type="ARBA" id="ARBA00012513"/>
    </source>
</evidence>
<dbReference type="PROSITE" id="PS00108">
    <property type="entry name" value="PROTEIN_KINASE_ST"/>
    <property type="match status" value="1"/>
</dbReference>
<dbReference type="GO" id="GO:0004674">
    <property type="term" value="F:protein serine/threonine kinase activity"/>
    <property type="evidence" value="ECO:0007669"/>
    <property type="project" value="UniProtKB-KW"/>
</dbReference>
<dbReference type="PANTHER" id="PTHR43289">
    <property type="entry name" value="MITOGEN-ACTIVATED PROTEIN KINASE KINASE KINASE 20-RELATED"/>
    <property type="match status" value="1"/>
</dbReference>
<evidence type="ECO:0000259" key="7">
    <source>
        <dbReference type="PROSITE" id="PS50011"/>
    </source>
</evidence>
<evidence type="ECO:0000256" key="6">
    <source>
        <dbReference type="ARBA" id="ARBA00022840"/>
    </source>
</evidence>
<sequence>MTDLPQVGDIFEGYEVEALIGAGNMGTVFRVRNPKLGRNEALKIVPLPEEARASKRMEALFQNEVSIAATVHVPNVVTVFDGGRAGNLLWFTMTLISGNSLGTELAEYPPRNFDKSEVMSIGVEIATALDRLAKHEPAVIHGDVKPSNIVVERDSSGLVLSATLVDFGVSTATEIDSVGVTNRVAGSLPYMAPEIFTKGCISAASDEYAFACTIFELLQGYKAFPATDAASARQLHCGKRPVTNLGAVVDSVFAKALAVDADERYESCNAFISDLIAALNGGAVEVRNPKNRKKALAAFSVVACLGLIGGGIVVAERSGIGDGGLFSAKHLAQPVAIGGSAEPMRLRAPDLAKGPRIPVGDQWTLTSLSDVPIGEKSWQGIQRMGTFNGAAYHATQFASADEFLLPFRHGIDEKKPIAEAENDKWRGEILDAVSKNRTVAEPAGSEVVKLRMEPDGRRLDVLQTSGSFQAVNSEGSEATRPINYCLVQPAESSAPSSPEVLRPVFVVLTEGDPCPAAYDTVAAWAVQTTTN</sequence>
<proteinExistence type="predicted"/>
<reference evidence="8" key="1">
    <citation type="submission" date="2023-05" db="EMBL/GenBank/DDBJ databases">
        <authorList>
            <person name="Du J."/>
        </authorList>
    </citation>
    <scope>NUCLEOTIDE SEQUENCE</scope>
    <source>
        <strain evidence="8">UMB1064</strain>
    </source>
</reference>
<keyword evidence="6" id="KW-0067">ATP-binding</keyword>